<dbReference type="EMBL" id="JAHKPD010000008">
    <property type="protein sequence ID" value="MBU2949703.1"/>
    <property type="molecule type" value="Genomic_DNA"/>
</dbReference>
<gene>
    <name evidence="1" type="ORF">KO493_03215</name>
</gene>
<name>A0ACC5U623_9FLAO</name>
<keyword evidence="2" id="KW-1185">Reference proteome</keyword>
<accession>A0ACC5U623</accession>
<sequence>MEKIQNELKEIIALLTKQNLLEKEFFTLEEAAQFLNQSRSSLYKLTSKKDIPFYVPGGKMIYFRRSELEEWIINSKVETVDELESSIDNYLSQKA</sequence>
<reference evidence="1" key="1">
    <citation type="submission" date="2021-05" db="EMBL/GenBank/DDBJ databases">
        <title>Draft genomes of bacteria isolated from model marine particles.</title>
        <authorList>
            <person name="Datta M.S."/>
            <person name="Schwartzman J.A."/>
            <person name="Enke T.N."/>
            <person name="Saavedra J."/>
            <person name="Cermak N."/>
            <person name="Cordero O.X."/>
        </authorList>
    </citation>
    <scope>NUCLEOTIDE SEQUENCE</scope>
    <source>
        <strain evidence="1">I2M19</strain>
    </source>
</reference>
<evidence type="ECO:0000313" key="1">
    <source>
        <dbReference type="EMBL" id="MBU2949703.1"/>
    </source>
</evidence>
<proteinExistence type="predicted"/>
<comment type="caution">
    <text evidence="1">The sequence shown here is derived from an EMBL/GenBank/DDBJ whole genome shotgun (WGS) entry which is preliminary data.</text>
</comment>
<protein>
    <submittedName>
        <fullName evidence="1">Helix-turn-helix domain-containing protein</fullName>
    </submittedName>
</protein>
<dbReference type="Proteomes" id="UP001647509">
    <property type="component" value="Unassembled WGS sequence"/>
</dbReference>
<evidence type="ECO:0000313" key="2">
    <source>
        <dbReference type="Proteomes" id="UP001647509"/>
    </source>
</evidence>
<organism evidence="1 2">
    <name type="scientific">Pseudotamlana agarivorans</name>
    <dbReference type="NCBI Taxonomy" id="481183"/>
    <lineage>
        <taxon>Bacteria</taxon>
        <taxon>Pseudomonadati</taxon>
        <taxon>Bacteroidota</taxon>
        <taxon>Flavobacteriia</taxon>
        <taxon>Flavobacteriales</taxon>
        <taxon>Flavobacteriaceae</taxon>
        <taxon>Pseudotamlana</taxon>
    </lineage>
</organism>